<dbReference type="InterPro" id="IPR001670">
    <property type="entry name" value="ADH_Fe/GldA"/>
</dbReference>
<dbReference type="OrthoDB" id="5198708at2"/>
<feature type="binding site" evidence="5">
    <location>
        <position position="136"/>
    </location>
    <ligand>
        <name>NAD(+)</name>
        <dbReference type="ChEBI" id="CHEBI:57540"/>
    </ligand>
</feature>
<evidence type="ECO:0000256" key="1">
    <source>
        <dbReference type="ARBA" id="ARBA00007358"/>
    </source>
</evidence>
<dbReference type="GO" id="GO:0046872">
    <property type="term" value="F:metal ion binding"/>
    <property type="evidence" value="ECO:0007669"/>
    <property type="project" value="UniProtKB-KW"/>
</dbReference>
<feature type="binding site" evidence="4">
    <location>
        <position position="282"/>
    </location>
    <ligand>
        <name>glycerol</name>
        <dbReference type="ChEBI" id="CHEBI:17754"/>
    </ligand>
</feature>
<dbReference type="Gene3D" id="3.40.50.1970">
    <property type="match status" value="1"/>
</dbReference>
<gene>
    <name evidence="7" type="ORF">EYB31_10330</name>
</gene>
<dbReference type="CDD" id="cd08550">
    <property type="entry name" value="GlyDH-like"/>
    <property type="match status" value="1"/>
</dbReference>
<dbReference type="InterPro" id="IPR016205">
    <property type="entry name" value="Glycerol_DH"/>
</dbReference>
<evidence type="ECO:0000256" key="3">
    <source>
        <dbReference type="ARBA" id="ARBA00023002"/>
    </source>
</evidence>
<comment type="similarity">
    <text evidence="1">Belongs to the iron-containing alcohol dehydrogenase family.</text>
</comment>
<keyword evidence="4" id="KW-0862">Zinc</keyword>
<accession>A0A4Q9DXK5</accession>
<evidence type="ECO:0000313" key="8">
    <source>
        <dbReference type="Proteomes" id="UP000293142"/>
    </source>
</evidence>
<dbReference type="AlphaFoldDB" id="A0A4Q9DXK5"/>
<comment type="cofactor">
    <cofactor evidence="4">
        <name>Zn(2+)</name>
        <dbReference type="ChEBI" id="CHEBI:29105"/>
    </cofactor>
    <text evidence="4">Binds 1 zinc ion per subunit.</text>
</comment>
<feature type="binding site" evidence="5">
    <location>
        <position position="142"/>
    </location>
    <ligand>
        <name>NAD(+)</name>
        <dbReference type="ChEBI" id="CHEBI:57540"/>
    </ligand>
</feature>
<dbReference type="GO" id="GO:0016614">
    <property type="term" value="F:oxidoreductase activity, acting on CH-OH group of donors"/>
    <property type="evidence" value="ECO:0007669"/>
    <property type="project" value="InterPro"/>
</dbReference>
<feature type="binding site" evidence="4">
    <location>
        <position position="182"/>
    </location>
    <ligand>
        <name>glycerol</name>
        <dbReference type="ChEBI" id="CHEBI:17754"/>
    </ligand>
</feature>
<dbReference type="Gene3D" id="1.20.1090.10">
    <property type="entry name" value="Dehydroquinate synthase-like - alpha domain"/>
    <property type="match status" value="1"/>
</dbReference>
<dbReference type="NCBIfam" id="NF006941">
    <property type="entry name" value="PRK09423.1"/>
    <property type="match status" value="1"/>
</dbReference>
<keyword evidence="5" id="KW-0520">NAD</keyword>
<dbReference type="SUPFAM" id="SSF56796">
    <property type="entry name" value="Dehydroquinate synthase-like"/>
    <property type="match status" value="1"/>
</dbReference>
<evidence type="ECO:0000256" key="4">
    <source>
        <dbReference type="PIRSR" id="PIRSR000112-1"/>
    </source>
</evidence>
<reference evidence="7 8" key="1">
    <citation type="submission" date="2019-02" db="EMBL/GenBank/DDBJ databases">
        <title>Paenibacillus sp. nov., isolated from surface-sterilized tissue of Thalictrum simplex L.</title>
        <authorList>
            <person name="Tuo L."/>
        </authorList>
    </citation>
    <scope>NUCLEOTIDE SEQUENCE [LARGE SCALE GENOMIC DNA]</scope>
    <source>
        <strain evidence="7 8">N2SHLJ1</strain>
    </source>
</reference>
<keyword evidence="8" id="KW-1185">Reference proteome</keyword>
<organism evidence="7 8">
    <name type="scientific">Paenibacillus thalictri</name>
    <dbReference type="NCBI Taxonomy" id="2527873"/>
    <lineage>
        <taxon>Bacteria</taxon>
        <taxon>Bacillati</taxon>
        <taxon>Bacillota</taxon>
        <taxon>Bacilli</taxon>
        <taxon>Bacillales</taxon>
        <taxon>Paenibacillaceae</taxon>
        <taxon>Paenibacillus</taxon>
    </lineage>
</organism>
<evidence type="ECO:0000313" key="7">
    <source>
        <dbReference type="EMBL" id="TBL79971.1"/>
    </source>
</evidence>
<proteinExistence type="inferred from homology"/>
<evidence type="ECO:0000259" key="6">
    <source>
        <dbReference type="Pfam" id="PF00465"/>
    </source>
</evidence>
<sequence>MGDETEENPLNGVHFVAGTPNAYIQEPGLLRTAGEWIARYGKRIFIVTGTKSWNQAGEALSQSLDEAEVAYEVAPYRGECSYAEVARLQELVGPGVELIVGVGAGKVIDTAKKLSNDMNIPLVTIPTLAAQCAAVTNLSVMYTDEGVYVDFPVFYRNSLLTLVDTELLAAAPVRYLVAGIGDTIAKWYEATASATGKPHNLPTIGGLQAAKLCFDTLIAHSKQAVADAREGKASDALAQVIDAVILFSGIVGGLGEDNCRSAAAHAVHNGLTAIPDTHHAYHGEKVAYGILVQLALENRPTAEIAELLDFYKEIGLPLKLRELGIERELTPQDWDNMAKVALSPDGTMGNMPFAVTEESVIEAIRRVELW</sequence>
<dbReference type="PROSITE" id="PS00913">
    <property type="entry name" value="ADH_IRON_1"/>
    <property type="match status" value="1"/>
</dbReference>
<dbReference type="Proteomes" id="UP000293142">
    <property type="component" value="Unassembled WGS sequence"/>
</dbReference>
<keyword evidence="2 4" id="KW-0479">Metal-binding</keyword>
<dbReference type="EMBL" id="SIRE01000006">
    <property type="protein sequence ID" value="TBL79971.1"/>
    <property type="molecule type" value="Genomic_DNA"/>
</dbReference>
<feature type="binding site" evidence="4">
    <location>
        <position position="265"/>
    </location>
    <ligand>
        <name>glycerol</name>
        <dbReference type="ChEBI" id="CHEBI:17754"/>
    </ligand>
</feature>
<dbReference type="PIRSF" id="PIRSF000112">
    <property type="entry name" value="Glycerol_dehydrogenase"/>
    <property type="match status" value="1"/>
</dbReference>
<comment type="caution">
    <text evidence="7">The sequence shown here is derived from an EMBL/GenBank/DDBJ whole genome shotgun (WGS) entry which is preliminary data.</text>
</comment>
<feature type="binding site" evidence="5">
    <location>
        <position position="138"/>
    </location>
    <ligand>
        <name>NAD(+)</name>
        <dbReference type="ChEBI" id="CHEBI:57540"/>
    </ligand>
</feature>
<dbReference type="InterPro" id="IPR018211">
    <property type="entry name" value="ADH_Fe_CS"/>
</dbReference>
<evidence type="ECO:0000256" key="5">
    <source>
        <dbReference type="PIRSR" id="PIRSR000112-3"/>
    </source>
</evidence>
<keyword evidence="3" id="KW-0560">Oxidoreductase</keyword>
<protein>
    <submittedName>
        <fullName evidence="7">Iron-containing alcohol dehydrogenase family protein</fullName>
    </submittedName>
</protein>
<name>A0A4Q9DXK5_9BACL</name>
<dbReference type="PANTHER" id="PTHR43616:SF3">
    <property type="entry name" value="HYDROXYCARBOXYLATE DEHYDROGENASE A"/>
    <property type="match status" value="1"/>
</dbReference>
<dbReference type="PANTHER" id="PTHR43616">
    <property type="entry name" value="GLYCEROL DEHYDROGENASE"/>
    <property type="match status" value="1"/>
</dbReference>
<feature type="domain" description="Alcohol dehydrogenase iron-type/glycerol dehydrogenase GldA" evidence="6">
    <location>
        <begin position="20"/>
        <end position="148"/>
    </location>
</feature>
<feature type="binding site" evidence="5">
    <location>
        <begin position="105"/>
        <end position="109"/>
    </location>
    <ligand>
        <name>NAD(+)</name>
        <dbReference type="ChEBI" id="CHEBI:57540"/>
    </ligand>
</feature>
<dbReference type="Pfam" id="PF00465">
    <property type="entry name" value="Fe-ADH"/>
    <property type="match status" value="1"/>
</dbReference>
<evidence type="ECO:0000256" key="2">
    <source>
        <dbReference type="ARBA" id="ARBA00022723"/>
    </source>
</evidence>